<keyword evidence="5 10" id="KW-1133">Transmembrane helix</keyword>
<dbReference type="InterPro" id="IPR004090">
    <property type="entry name" value="Chemotax_Me-accpt_rcpt"/>
</dbReference>
<dbReference type="InterPro" id="IPR003660">
    <property type="entry name" value="HAMP_dom"/>
</dbReference>
<accession>A0A2C8F803</accession>
<keyword evidence="6 10" id="KW-0472">Membrane</keyword>
<dbReference type="InterPro" id="IPR051310">
    <property type="entry name" value="MCP_chemotaxis"/>
</dbReference>
<dbReference type="SMART" id="SM00304">
    <property type="entry name" value="HAMP"/>
    <property type="match status" value="1"/>
</dbReference>
<dbReference type="FunFam" id="1.10.287.950:FF:000001">
    <property type="entry name" value="Methyl-accepting chemotaxis sensory transducer"/>
    <property type="match status" value="1"/>
</dbReference>
<keyword evidence="2" id="KW-1003">Cell membrane</keyword>
<keyword evidence="14" id="KW-1185">Reference proteome</keyword>
<evidence type="ECO:0000256" key="5">
    <source>
        <dbReference type="ARBA" id="ARBA00022989"/>
    </source>
</evidence>
<feature type="region of interest" description="Disordered" evidence="9">
    <location>
        <begin position="515"/>
        <end position="570"/>
    </location>
</feature>
<sequence>MLRKVTISIRMIALIVLFFLFTLGITIAFFNGITRIKDVGVERSASAMLEGERRKIAVATHSMAVSISEAIKDIDDPDQKIEMIRKLVQEIRFEDDKSGYFFVYNKTVNVALPPSPATQGKDLKDTKDKNGIYLVRELYKLSQNGGGFLTYVWPKPGKGDQDKLSYAMMIPGTDMWIGTGVYLDNIQEQEAAITEEIESIEDNYLWWIGGVIFCSFMFLVLPLCLLIVRSIAGPIREAVEFAEVVAGGDLTRNLTSEYNDEPGRLIATLGNMIVRLRKIVGEAKLGANEVASGSVEVTNSAQTLADGANRQAASVEEVSSSMEEMISQISRNTDNAQQTEKMAIQTAEDAQKGGDTVLEAVDSIKNIAEKISIIEEIARQTNLLALNAAIEAARAGEAGKGFAVVASEVRKLAERSGSAAAEIGDLSSSTLAKADLAGSMLTKMVPNIRETAELVKEITSASMEQNSGAQEINKAIQELDSVIQQNAASSEELASTAEEFTSHATSLQHSMEFFDTGSEGRSQAKTVRTQVVKSPPKKVTHSAKPQPITAASSSGSGVDLDMDDDEFEKF</sequence>
<dbReference type="PROSITE" id="PS50885">
    <property type="entry name" value="HAMP"/>
    <property type="match status" value="1"/>
</dbReference>
<evidence type="ECO:0000259" key="12">
    <source>
        <dbReference type="PROSITE" id="PS50885"/>
    </source>
</evidence>
<evidence type="ECO:0000256" key="3">
    <source>
        <dbReference type="ARBA" id="ARBA00022500"/>
    </source>
</evidence>
<feature type="compositionally biased region" description="Polar residues" evidence="9">
    <location>
        <begin position="519"/>
        <end position="532"/>
    </location>
</feature>
<dbReference type="PROSITE" id="PS50111">
    <property type="entry name" value="CHEMOTAXIS_TRANSDUC_2"/>
    <property type="match status" value="1"/>
</dbReference>
<dbReference type="InterPro" id="IPR033480">
    <property type="entry name" value="sCache_2"/>
</dbReference>
<evidence type="ECO:0000256" key="9">
    <source>
        <dbReference type="SAM" id="MobiDB-lite"/>
    </source>
</evidence>
<reference evidence="14" key="1">
    <citation type="submission" date="2017-09" db="EMBL/GenBank/DDBJ databases">
        <authorList>
            <person name="Regsiter A."/>
            <person name="William W."/>
        </authorList>
    </citation>
    <scope>NUCLEOTIDE SEQUENCE [LARGE SCALE GENOMIC DNA]</scope>
    <source>
        <strain evidence="14">500-1</strain>
    </source>
</reference>
<dbReference type="GO" id="GO:0006935">
    <property type="term" value="P:chemotaxis"/>
    <property type="evidence" value="ECO:0007669"/>
    <property type="project" value="UniProtKB-KW"/>
</dbReference>
<feature type="compositionally biased region" description="Acidic residues" evidence="9">
    <location>
        <begin position="560"/>
        <end position="570"/>
    </location>
</feature>
<dbReference type="EMBL" id="LT907975">
    <property type="protein sequence ID" value="SOB58766.1"/>
    <property type="molecule type" value="Genomic_DNA"/>
</dbReference>
<dbReference type="CDD" id="cd06225">
    <property type="entry name" value="HAMP"/>
    <property type="match status" value="1"/>
</dbReference>
<feature type="transmembrane region" description="Helical" evidence="10">
    <location>
        <begin position="204"/>
        <end position="228"/>
    </location>
</feature>
<proteinExistence type="inferred from homology"/>
<dbReference type="InterPro" id="IPR004089">
    <property type="entry name" value="MCPsignal_dom"/>
</dbReference>
<dbReference type="SMART" id="SM01049">
    <property type="entry name" value="Cache_2"/>
    <property type="match status" value="1"/>
</dbReference>
<dbReference type="Gene3D" id="1.10.287.950">
    <property type="entry name" value="Methyl-accepting chemotaxis protein"/>
    <property type="match status" value="1"/>
</dbReference>
<evidence type="ECO:0000259" key="11">
    <source>
        <dbReference type="PROSITE" id="PS50111"/>
    </source>
</evidence>
<evidence type="ECO:0000256" key="4">
    <source>
        <dbReference type="ARBA" id="ARBA00022692"/>
    </source>
</evidence>
<dbReference type="InterPro" id="IPR004010">
    <property type="entry name" value="Double_Cache_2"/>
</dbReference>
<evidence type="ECO:0000256" key="10">
    <source>
        <dbReference type="SAM" id="Phobius"/>
    </source>
</evidence>
<feature type="domain" description="Methyl-accepting transducer" evidence="11">
    <location>
        <begin position="286"/>
        <end position="501"/>
    </location>
</feature>
<evidence type="ECO:0000256" key="7">
    <source>
        <dbReference type="ARBA" id="ARBA00029447"/>
    </source>
</evidence>
<dbReference type="CDD" id="cd11386">
    <property type="entry name" value="MCP_signal"/>
    <property type="match status" value="1"/>
</dbReference>
<dbReference type="OrthoDB" id="9787709at2"/>
<comment type="subcellular location">
    <subcellularLocation>
        <location evidence="1">Cell membrane</location>
        <topology evidence="1">Multi-pass membrane protein</topology>
    </subcellularLocation>
</comment>
<keyword evidence="3" id="KW-0145">Chemotaxis</keyword>
<keyword evidence="4 10" id="KW-0812">Transmembrane</keyword>
<comment type="similarity">
    <text evidence="7">Belongs to the methyl-accepting chemotaxis (MCP) protein family.</text>
</comment>
<dbReference type="SUPFAM" id="SSF58104">
    <property type="entry name" value="Methyl-accepting chemotaxis protein (MCP) signaling domain"/>
    <property type="match status" value="1"/>
</dbReference>
<name>A0A2C8F803_9BACT</name>
<dbReference type="SMART" id="SM00283">
    <property type="entry name" value="MA"/>
    <property type="match status" value="1"/>
</dbReference>
<dbReference type="Pfam" id="PF00015">
    <property type="entry name" value="MCPsignal"/>
    <property type="match status" value="1"/>
</dbReference>
<feature type="domain" description="HAMP" evidence="12">
    <location>
        <begin position="229"/>
        <end position="281"/>
    </location>
</feature>
<dbReference type="GO" id="GO:0007165">
    <property type="term" value="P:signal transduction"/>
    <property type="evidence" value="ECO:0007669"/>
    <property type="project" value="UniProtKB-KW"/>
</dbReference>
<protein>
    <submittedName>
        <fullName evidence="13">Methyl-accepting chemotaxis sensory transducer with Cache sensor (Modular protein)</fullName>
    </submittedName>
</protein>
<dbReference type="GO" id="GO:0004888">
    <property type="term" value="F:transmembrane signaling receptor activity"/>
    <property type="evidence" value="ECO:0007669"/>
    <property type="project" value="InterPro"/>
</dbReference>
<dbReference type="AlphaFoldDB" id="A0A2C8F803"/>
<dbReference type="Gene3D" id="3.30.450.20">
    <property type="entry name" value="PAS domain"/>
    <property type="match status" value="1"/>
</dbReference>
<evidence type="ECO:0000256" key="2">
    <source>
        <dbReference type="ARBA" id="ARBA00022475"/>
    </source>
</evidence>
<dbReference type="PANTHER" id="PTHR43531:SF11">
    <property type="entry name" value="METHYL-ACCEPTING CHEMOTAXIS PROTEIN 3"/>
    <property type="match status" value="1"/>
</dbReference>
<evidence type="ECO:0000256" key="1">
    <source>
        <dbReference type="ARBA" id="ARBA00004651"/>
    </source>
</evidence>
<dbReference type="GO" id="GO:0005886">
    <property type="term" value="C:plasma membrane"/>
    <property type="evidence" value="ECO:0007669"/>
    <property type="project" value="UniProtKB-SubCell"/>
</dbReference>
<dbReference type="Pfam" id="PF08269">
    <property type="entry name" value="dCache_2"/>
    <property type="match status" value="1"/>
</dbReference>
<evidence type="ECO:0000256" key="8">
    <source>
        <dbReference type="PROSITE-ProRule" id="PRU00284"/>
    </source>
</evidence>
<dbReference type="Proteomes" id="UP000219215">
    <property type="component" value="Chromosome DPRO"/>
</dbReference>
<keyword evidence="8" id="KW-0807">Transducer</keyword>
<dbReference type="PANTHER" id="PTHR43531">
    <property type="entry name" value="PROTEIN ICFG"/>
    <property type="match status" value="1"/>
</dbReference>
<dbReference type="RefSeq" id="WP_097011759.1">
    <property type="nucleotide sequence ID" value="NZ_LT907975.1"/>
</dbReference>
<organism evidence="13 14">
    <name type="scientific">Pseudodesulfovibrio profundus</name>
    <dbReference type="NCBI Taxonomy" id="57320"/>
    <lineage>
        <taxon>Bacteria</taxon>
        <taxon>Pseudomonadati</taxon>
        <taxon>Thermodesulfobacteriota</taxon>
        <taxon>Desulfovibrionia</taxon>
        <taxon>Desulfovibrionales</taxon>
        <taxon>Desulfovibrionaceae</taxon>
    </lineage>
</organism>
<evidence type="ECO:0000313" key="13">
    <source>
        <dbReference type="EMBL" id="SOB58766.1"/>
    </source>
</evidence>
<dbReference type="KEGG" id="pprf:DPRO_1866"/>
<dbReference type="PRINTS" id="PR00260">
    <property type="entry name" value="CHEMTRNSDUCR"/>
</dbReference>
<evidence type="ECO:0000313" key="14">
    <source>
        <dbReference type="Proteomes" id="UP000219215"/>
    </source>
</evidence>
<evidence type="ECO:0000256" key="6">
    <source>
        <dbReference type="ARBA" id="ARBA00023136"/>
    </source>
</evidence>
<gene>
    <name evidence="13" type="ORF">DPRO_1866</name>
</gene>